<dbReference type="Proteomes" id="UP001234297">
    <property type="component" value="Chromosome 6"/>
</dbReference>
<evidence type="ECO:0000313" key="2">
    <source>
        <dbReference type="Proteomes" id="UP001234297"/>
    </source>
</evidence>
<name>A0ACC2L3M3_PERAE</name>
<sequence length="101" mass="11262">MLRVSLGEAGRAHNNKTSPNGILVAASLRRGCLRLQIDRDSIKVKVRSRERGGASKSFFRYSRRCNEGRDGTSDEVGDGTSAGEIRESDEVNFQNWDEEMT</sequence>
<gene>
    <name evidence="1" type="ORF">MRB53_021259</name>
</gene>
<accession>A0ACC2L3M3</accession>
<dbReference type="EMBL" id="CM056814">
    <property type="protein sequence ID" value="KAJ8627952.1"/>
    <property type="molecule type" value="Genomic_DNA"/>
</dbReference>
<reference evidence="1 2" key="1">
    <citation type="journal article" date="2022" name="Hortic Res">
        <title>A haplotype resolved chromosomal level avocado genome allows analysis of novel avocado genes.</title>
        <authorList>
            <person name="Nath O."/>
            <person name="Fletcher S.J."/>
            <person name="Hayward A."/>
            <person name="Shaw L.M."/>
            <person name="Masouleh A.K."/>
            <person name="Furtado A."/>
            <person name="Henry R.J."/>
            <person name="Mitter N."/>
        </authorList>
    </citation>
    <scope>NUCLEOTIDE SEQUENCE [LARGE SCALE GENOMIC DNA]</scope>
    <source>
        <strain evidence="2">cv. Hass</strain>
    </source>
</reference>
<protein>
    <submittedName>
        <fullName evidence="1">Uncharacterized protein</fullName>
    </submittedName>
</protein>
<proteinExistence type="predicted"/>
<keyword evidence="2" id="KW-1185">Reference proteome</keyword>
<evidence type="ECO:0000313" key="1">
    <source>
        <dbReference type="EMBL" id="KAJ8627952.1"/>
    </source>
</evidence>
<comment type="caution">
    <text evidence="1">The sequence shown here is derived from an EMBL/GenBank/DDBJ whole genome shotgun (WGS) entry which is preliminary data.</text>
</comment>
<organism evidence="1 2">
    <name type="scientific">Persea americana</name>
    <name type="common">Avocado</name>
    <dbReference type="NCBI Taxonomy" id="3435"/>
    <lineage>
        <taxon>Eukaryota</taxon>
        <taxon>Viridiplantae</taxon>
        <taxon>Streptophyta</taxon>
        <taxon>Embryophyta</taxon>
        <taxon>Tracheophyta</taxon>
        <taxon>Spermatophyta</taxon>
        <taxon>Magnoliopsida</taxon>
        <taxon>Magnoliidae</taxon>
        <taxon>Laurales</taxon>
        <taxon>Lauraceae</taxon>
        <taxon>Persea</taxon>
    </lineage>
</organism>